<feature type="compositionally biased region" description="Basic and acidic residues" evidence="1">
    <location>
        <begin position="71"/>
        <end position="82"/>
    </location>
</feature>
<feature type="compositionally biased region" description="Basic residues" evidence="1">
    <location>
        <begin position="104"/>
        <end position="114"/>
    </location>
</feature>
<dbReference type="AlphaFoldDB" id="A0A5M6HN74"/>
<gene>
    <name evidence="2" type="ORF">F1193_14325</name>
</gene>
<keyword evidence="3" id="KW-1185">Reference proteome</keyword>
<accession>A0A5M6HN74</accession>
<feature type="compositionally biased region" description="Basic residues" evidence="1">
    <location>
        <begin position="84"/>
        <end position="95"/>
    </location>
</feature>
<reference evidence="2 3" key="1">
    <citation type="submission" date="2019-09" db="EMBL/GenBank/DDBJ databases">
        <title>Draft Whole-Genome sequence of Blastochloris sulfoviridis DSM 729.</title>
        <authorList>
            <person name="Meyer T.E."/>
            <person name="Kyndt J.A."/>
        </authorList>
    </citation>
    <scope>NUCLEOTIDE SEQUENCE [LARGE SCALE GENOMIC DNA]</scope>
    <source>
        <strain evidence="2 3">DSM 729</strain>
    </source>
</reference>
<feature type="region of interest" description="Disordered" evidence="1">
    <location>
        <begin position="23"/>
        <end position="114"/>
    </location>
</feature>
<evidence type="ECO:0000256" key="1">
    <source>
        <dbReference type="SAM" id="MobiDB-lite"/>
    </source>
</evidence>
<sequence>MGFRLDPAAVRSPSCLLVRRGLGFPSRPPAAVAGNDRSGPASLRRPVRGRRARSSPARRANHAAVVPGERGISRAREGDPHRPSSCRHGSRRSVGRNRVSVLRRPGRVSRRKGRNTLRYSAIRLLTSMLAQ</sequence>
<feature type="compositionally biased region" description="Low complexity" evidence="1">
    <location>
        <begin position="54"/>
        <end position="64"/>
    </location>
</feature>
<comment type="caution">
    <text evidence="2">The sequence shown here is derived from an EMBL/GenBank/DDBJ whole genome shotgun (WGS) entry which is preliminary data.</text>
</comment>
<protein>
    <submittedName>
        <fullName evidence="2">Uncharacterized protein</fullName>
    </submittedName>
</protein>
<dbReference type="EMBL" id="VWPL01000033">
    <property type="protein sequence ID" value="KAA5597304.1"/>
    <property type="molecule type" value="Genomic_DNA"/>
</dbReference>
<proteinExistence type="predicted"/>
<name>A0A5M6HN74_9HYPH</name>
<organism evidence="2 3">
    <name type="scientific">Blastochloris sulfoviridis</name>
    <dbReference type="NCBI Taxonomy" id="50712"/>
    <lineage>
        <taxon>Bacteria</taxon>
        <taxon>Pseudomonadati</taxon>
        <taxon>Pseudomonadota</taxon>
        <taxon>Alphaproteobacteria</taxon>
        <taxon>Hyphomicrobiales</taxon>
        <taxon>Blastochloridaceae</taxon>
        <taxon>Blastochloris</taxon>
    </lineage>
</organism>
<dbReference type="Proteomes" id="UP000323886">
    <property type="component" value="Unassembled WGS sequence"/>
</dbReference>
<evidence type="ECO:0000313" key="2">
    <source>
        <dbReference type="EMBL" id="KAA5597304.1"/>
    </source>
</evidence>
<evidence type="ECO:0000313" key="3">
    <source>
        <dbReference type="Proteomes" id="UP000323886"/>
    </source>
</evidence>